<dbReference type="Gene3D" id="3.40.50.300">
    <property type="entry name" value="P-loop containing nucleotide triphosphate hydrolases"/>
    <property type="match status" value="3"/>
</dbReference>
<evidence type="ECO:0000313" key="9">
    <source>
        <dbReference type="EMBL" id="NVZ09042.1"/>
    </source>
</evidence>
<feature type="domain" description="Restriction endonuclease type II-like" evidence="8">
    <location>
        <begin position="1374"/>
        <end position="1466"/>
    </location>
</feature>
<dbReference type="InterPro" id="IPR049468">
    <property type="entry name" value="Restrct_endonuc-II-like_dom"/>
</dbReference>
<dbReference type="RefSeq" id="WP_176975815.1">
    <property type="nucleotide sequence ID" value="NZ_JABZEO010000004.1"/>
</dbReference>
<keyword evidence="5" id="KW-0175">Coiled coil</keyword>
<dbReference type="InterPro" id="IPR027417">
    <property type="entry name" value="P-loop_NTPase"/>
</dbReference>
<dbReference type="GO" id="GO:0016787">
    <property type="term" value="F:hydrolase activity"/>
    <property type="evidence" value="ECO:0007669"/>
    <property type="project" value="UniProtKB-KW"/>
</dbReference>
<evidence type="ECO:0000259" key="8">
    <source>
        <dbReference type="Pfam" id="PF18741"/>
    </source>
</evidence>
<dbReference type="Pfam" id="PF13604">
    <property type="entry name" value="AAA_30"/>
    <property type="match status" value="1"/>
</dbReference>
<keyword evidence="10" id="KW-1185">Reference proteome</keyword>
<dbReference type="InterPro" id="IPR011335">
    <property type="entry name" value="Restrct_endonuc-II-like"/>
</dbReference>
<dbReference type="Pfam" id="PF18741">
    <property type="entry name" value="MTES_1575"/>
    <property type="match status" value="1"/>
</dbReference>
<evidence type="ECO:0000256" key="6">
    <source>
        <dbReference type="SAM" id="MobiDB-lite"/>
    </source>
</evidence>
<dbReference type="InterPro" id="IPR047187">
    <property type="entry name" value="SF1_C_Upf1"/>
</dbReference>
<evidence type="ECO:0000313" key="10">
    <source>
        <dbReference type="Proteomes" id="UP000592294"/>
    </source>
</evidence>
<gene>
    <name evidence="9" type="ORF">HW932_07180</name>
</gene>
<evidence type="ECO:0000256" key="5">
    <source>
        <dbReference type="SAM" id="Coils"/>
    </source>
</evidence>
<feature type="region of interest" description="Disordered" evidence="6">
    <location>
        <begin position="1480"/>
        <end position="1539"/>
    </location>
</feature>
<protein>
    <submittedName>
        <fullName evidence="9">AAA family ATPase</fullName>
    </submittedName>
</protein>
<dbReference type="InterPro" id="IPR041679">
    <property type="entry name" value="DNA2/NAM7-like_C"/>
</dbReference>
<evidence type="ECO:0000256" key="2">
    <source>
        <dbReference type="ARBA" id="ARBA00022801"/>
    </source>
</evidence>
<evidence type="ECO:0000256" key="1">
    <source>
        <dbReference type="ARBA" id="ARBA00022741"/>
    </source>
</evidence>
<evidence type="ECO:0000259" key="7">
    <source>
        <dbReference type="Pfam" id="PF13087"/>
    </source>
</evidence>
<dbReference type="Pfam" id="PF13087">
    <property type="entry name" value="AAA_12"/>
    <property type="match status" value="1"/>
</dbReference>
<evidence type="ECO:0000256" key="4">
    <source>
        <dbReference type="ARBA" id="ARBA00022840"/>
    </source>
</evidence>
<keyword evidence="2" id="KW-0378">Hydrolase</keyword>
<feature type="domain" description="DNA2/NAM7 helicase-like C-terminal" evidence="7">
    <location>
        <begin position="1152"/>
        <end position="1332"/>
    </location>
</feature>
<proteinExistence type="predicted"/>
<reference evidence="9 10" key="1">
    <citation type="submission" date="2020-06" db="EMBL/GenBank/DDBJ databases">
        <title>Whole-genome sequence of Allochromatium humboldtianum DSM 21881, type strain.</title>
        <authorList>
            <person name="Kyndt J.A."/>
            <person name="Meyer T.E."/>
        </authorList>
    </citation>
    <scope>NUCLEOTIDE SEQUENCE [LARGE SCALE GENOMIC DNA]</scope>
    <source>
        <strain evidence="9 10">DSM 21881</strain>
    </source>
</reference>
<accession>A0A850RCS6</accession>
<dbReference type="EMBL" id="JABZEO010000004">
    <property type="protein sequence ID" value="NVZ09042.1"/>
    <property type="molecule type" value="Genomic_DNA"/>
</dbReference>
<feature type="compositionally biased region" description="Polar residues" evidence="6">
    <location>
        <begin position="1528"/>
        <end position="1539"/>
    </location>
</feature>
<dbReference type="SUPFAM" id="SSF52980">
    <property type="entry name" value="Restriction endonuclease-like"/>
    <property type="match status" value="1"/>
</dbReference>
<organism evidence="9 10">
    <name type="scientific">Allochromatium humboldtianum</name>
    <dbReference type="NCBI Taxonomy" id="504901"/>
    <lineage>
        <taxon>Bacteria</taxon>
        <taxon>Pseudomonadati</taxon>
        <taxon>Pseudomonadota</taxon>
        <taxon>Gammaproteobacteria</taxon>
        <taxon>Chromatiales</taxon>
        <taxon>Chromatiaceae</taxon>
        <taxon>Allochromatium</taxon>
    </lineage>
</organism>
<dbReference type="InterPro" id="IPR050534">
    <property type="entry name" value="Coronavir_polyprotein_1ab"/>
</dbReference>
<dbReference type="PANTHER" id="PTHR43788:SF8">
    <property type="entry name" value="DNA-BINDING PROTEIN SMUBP-2"/>
    <property type="match status" value="1"/>
</dbReference>
<dbReference type="Proteomes" id="UP000592294">
    <property type="component" value="Unassembled WGS sequence"/>
</dbReference>
<keyword evidence="1" id="KW-0547">Nucleotide-binding</keyword>
<dbReference type="SUPFAM" id="SSF52540">
    <property type="entry name" value="P-loop containing nucleoside triphosphate hydrolases"/>
    <property type="match status" value="1"/>
</dbReference>
<dbReference type="PANTHER" id="PTHR43788">
    <property type="entry name" value="DNA2/NAM7 HELICASE FAMILY MEMBER"/>
    <property type="match status" value="1"/>
</dbReference>
<feature type="compositionally biased region" description="Basic and acidic residues" evidence="6">
    <location>
        <begin position="1480"/>
        <end position="1496"/>
    </location>
</feature>
<keyword evidence="4" id="KW-0067">ATP-binding</keyword>
<name>A0A850RCS6_9GAMM</name>
<dbReference type="Gene3D" id="3.40.960.10">
    <property type="entry name" value="VSR Endonuclease"/>
    <property type="match status" value="1"/>
</dbReference>
<comment type="caution">
    <text evidence="9">The sequence shown here is derived from an EMBL/GenBank/DDBJ whole genome shotgun (WGS) entry which is preliminary data.</text>
</comment>
<dbReference type="GO" id="GO:0004386">
    <property type="term" value="F:helicase activity"/>
    <property type="evidence" value="ECO:0007669"/>
    <property type="project" value="UniProtKB-KW"/>
</dbReference>
<feature type="coiled-coil region" evidence="5">
    <location>
        <begin position="470"/>
        <end position="497"/>
    </location>
</feature>
<feature type="coiled-coil region" evidence="5">
    <location>
        <begin position="966"/>
        <end position="993"/>
    </location>
</feature>
<sequence>MTLEHLVKKQTARDRLTQTFKFLKGLNELRNPVPRDLSGLDVLRLDQWPIHPCIQIWRGDRDEDAESETAAELEPVIRIRRPHLTPCPTPPRILESWLIPGWQSVDAPVEVLPSRNSQTSEGHTVTIDFSHEAERLKALDVWKAERAKWVTAERPSIAAYQIFERIHALWTTMQREGDRLELILAEGMLSVPEHGVQHPVLMQRVTLTFDPSVPEFHFSSETEKVELHRALLRLLPDLDGAMIGHFEKELDERPVDPLGGDSTTGFLRRLIHGLLNGDFLDTKPQSAKIARPSLWREPVIILRSRIAGLTTTLDHIVEHLDREETAIPEGLARIVGVELSEVPSDQSGQTLAPSPMPSEPAPDILFSKPANGEQYAIADRLMKTRAILVQGPPGTGKTHTIANLLGHLLAHGKSVLVTAHTTKALRVLRQQVDESIQALALSVLEGDADSQAQLARAAQQIVDRLSNSDAADLRAKAKALRQRRRKLLEETESLRRQLRAARFSEVDEIVLGGEGIAPIEAAKQIKANADRDSWIPGPLTSGALCPLTETEIRQLYASQTLVSPVDEAQLAVRQPDLKRLVSTADFHQLAQERTAAGSRARSHRPDLWEKDTATRAGVEQLQRLHQRVTRSAETLFESTGWLREVIFAGWMGGDWRETWIDLLNIMEMLADEAGSAQKLILAHGPELPADHPPDETLRILKEILDFLEAGREFGLKTKLTRRAWHRLIEDCRVDGRVPQVIDEFRALYAMARLAESRRRFVSRWQRTVESLGGPMAESLGHRPELTAQGYAQEIRKRLDWRQSVWEPLIDELRSVGFRWDAWLANHAPLPGDQDELARIRRAGSSGLSEIVEAQAALIRQSELSAALQTQRGYLAGFPQSKPASTLLRAQDAWNVDNYDATYRDLTRLEGLREIYETRLTHLRKLEPIAQAWAQAIAQRQPPHESSSPPGEVAAAWRWRQLTQELDRRAQVSLTDLQSRLDRTEEELRKLAAEIIEHESWAAQCERVGLPEQQALTGYVQTMRRIGKGTGRRAPALLREARKLLASARHAVPVWIMPLNRVYESFDPRETRFDVVIIDEASQSDVTALAALYLGREYVIVGDKEQVTPDAVGQKFEDVKRIIDTDLQDIPHRHLFDGQTSIYDLAEMSFGGVLALREHFRCVPEIIQFSNQLSYGNAIRPLREPLSARICPALISHRVDGYRDKNGKTNPVEAEEIASLIVAFIQHAEFAYDDTGQPTSIGVVSLLGDDQALLIEELLRSRLAPDVFAKHRLLCGNAAQFQGDERDVIFLSLVDGPPDDGKLPLRDTGPRDIYKKRYNVAVSRARDQLWVVHSIDPESHLKSGDLRRRLIEHARDPRALMRELEEQGQRTESVFEQRVLERLVTRGYRVKTQWPVGAYRIDLVVEGTTKRLAVECDGERWHTQDQLQRDLERQAILERLGWIFVRIRGSLFFRDPDAAMEPVFARLDQLGIEQLGVDTERRFEESSEKSPHIEQIKRHAQSLRAEWSKEKEATESQEVVVETERFENPQESQQSMHLTL</sequence>
<dbReference type="CDD" id="cd18808">
    <property type="entry name" value="SF1_C_Upf1"/>
    <property type="match status" value="1"/>
</dbReference>
<dbReference type="GO" id="GO:0005524">
    <property type="term" value="F:ATP binding"/>
    <property type="evidence" value="ECO:0007669"/>
    <property type="project" value="UniProtKB-KW"/>
</dbReference>
<evidence type="ECO:0000256" key="3">
    <source>
        <dbReference type="ARBA" id="ARBA00022806"/>
    </source>
</evidence>
<keyword evidence="3" id="KW-0347">Helicase</keyword>